<dbReference type="InterPro" id="IPR008635">
    <property type="entry name" value="Coiled_stalk_dom"/>
</dbReference>
<gene>
    <name evidence="2" type="primary">56</name>
    <name evidence="2" type="ORF">SEA_YVONNETASTIC_56</name>
</gene>
<proteinExistence type="predicted"/>
<dbReference type="KEGG" id="vg:29125018"/>
<evidence type="ECO:0000313" key="2">
    <source>
        <dbReference type="EMBL" id="AMS02600.1"/>
    </source>
</evidence>
<dbReference type="InterPro" id="IPR011049">
    <property type="entry name" value="Serralysin-like_metalloprot_C"/>
</dbReference>
<dbReference type="GeneID" id="29125018"/>
<dbReference type="OrthoDB" id="13109at10239"/>
<dbReference type="Gene3D" id="2.150.10.10">
    <property type="entry name" value="Serralysin-like metalloprotease, C-terminal"/>
    <property type="match status" value="1"/>
</dbReference>
<accession>A0A142K917</accession>
<name>A0A142K917_9CAUD</name>
<protein>
    <submittedName>
        <fullName evidence="2">Virion protein</fullName>
    </submittedName>
</protein>
<dbReference type="GO" id="GO:0019867">
    <property type="term" value="C:outer membrane"/>
    <property type="evidence" value="ECO:0007669"/>
    <property type="project" value="InterPro"/>
</dbReference>
<feature type="domain" description="Trimeric autotransporter adhesin YadA-like stalk" evidence="1">
    <location>
        <begin position="117"/>
        <end position="147"/>
    </location>
</feature>
<dbReference type="Pfam" id="PF05662">
    <property type="entry name" value="YadA_stalk"/>
    <property type="match status" value="1"/>
</dbReference>
<dbReference type="RefSeq" id="YP_009301110.1">
    <property type="nucleotide sequence ID" value="NC_031230.1"/>
</dbReference>
<reference evidence="3" key="1">
    <citation type="submission" date="2016-03" db="EMBL/GenBank/DDBJ databases">
        <authorList>
            <person name="Ploux O."/>
        </authorList>
    </citation>
    <scope>NUCLEOTIDE SEQUENCE [LARGE SCALE GENOMIC DNA]</scope>
</reference>
<dbReference type="Proteomes" id="UP000201371">
    <property type="component" value="Segment"/>
</dbReference>
<dbReference type="EMBL" id="KU963248">
    <property type="protein sequence ID" value="AMS02600.1"/>
    <property type="molecule type" value="Genomic_DNA"/>
</dbReference>
<evidence type="ECO:0000259" key="1">
    <source>
        <dbReference type="Pfam" id="PF05662"/>
    </source>
</evidence>
<sequence>MALMKLGNHLDANGYEIRNILVEVVGTLPTPTTAMEGRIVWLSTTDRFYACNGPAWVNPATDSDALAGQTSAWHRDRTNHTGSQAASTISDLAAVVKAYRHDEFAAPTADVSWGSRKLTNLANGTANNDAVNKSQLDAVSAVANSAALGVSIKEPVRVVSKTNITLSGTQTIDGVALAAGNRVLVAGQTTAANNGIYVVAAGAWARATDMDATGEVKPGTMVAVTEGTTDADSIWILTSDAAVTIGTTAQTWTKFISGGGTTYTAGNGITISTGVISVQAHTGISVTGSGVAIDTAVVARKVVMDVPSGSAETSISHNLNNQYPQWQVYEVSTNIPVLVPFTPSGVNGGTLSFASAPSTNQYKVIFIG</sequence>
<dbReference type="SUPFAM" id="SSF101967">
    <property type="entry name" value="Adhesin YadA, collagen-binding domain"/>
    <property type="match status" value="1"/>
</dbReference>
<evidence type="ECO:0000313" key="3">
    <source>
        <dbReference type="Proteomes" id="UP000201371"/>
    </source>
</evidence>
<keyword evidence="3" id="KW-1185">Reference proteome</keyword>
<organism evidence="2 3">
    <name type="scientific">Gordonia phage Yvonnetastic</name>
    <dbReference type="NCBI Taxonomy" id="1821566"/>
    <lineage>
        <taxon>Viruses</taxon>
        <taxon>Duplodnaviria</taxon>
        <taxon>Heunggongvirae</taxon>
        <taxon>Uroviricota</taxon>
        <taxon>Caudoviricetes</taxon>
        <taxon>Yvonnevirus</taxon>
        <taxon>Yvonnevirus yvonnetastic</taxon>
        <taxon>Gordonia virus Yvonnetastic</taxon>
    </lineage>
</organism>